<evidence type="ECO:0000256" key="1">
    <source>
        <dbReference type="SAM" id="Phobius"/>
    </source>
</evidence>
<evidence type="ECO:0000313" key="2">
    <source>
        <dbReference type="EMBL" id="KYN25960.1"/>
    </source>
</evidence>
<dbReference type="AlphaFoldDB" id="A0A151JJL3"/>
<sequence length="87" mass="10244">MVRFAQPLTDGLKDKPYSRFGFEFIARITKVVCSATRLQFFQFCRTFWAKSYFLKILLTLLAMILAIPLQFVLTLWAEIFIHNAYLT</sequence>
<name>A0A151JJL3_9VIBR</name>
<proteinExistence type="predicted"/>
<dbReference type="Proteomes" id="UP000075349">
    <property type="component" value="Unassembled WGS sequence"/>
</dbReference>
<comment type="caution">
    <text evidence="2">The sequence shown here is derived from an EMBL/GenBank/DDBJ whole genome shotgun (WGS) entry which is preliminary data.</text>
</comment>
<protein>
    <submittedName>
        <fullName evidence="2">Uncharacterized protein</fullName>
    </submittedName>
</protein>
<reference evidence="3" key="1">
    <citation type="submission" date="2015-12" db="EMBL/GenBank/DDBJ databases">
        <authorList>
            <person name="Tarr C.L."/>
            <person name="Gladney L.M."/>
        </authorList>
    </citation>
    <scope>NUCLEOTIDE SEQUENCE [LARGE SCALE GENOMIC DNA]</scope>
    <source>
        <strain evidence="3">2756-81</strain>
    </source>
</reference>
<organism evidence="2 3">
    <name type="scientific">Vibrio cidicii</name>
    <dbReference type="NCBI Taxonomy" id="1763883"/>
    <lineage>
        <taxon>Bacteria</taxon>
        <taxon>Pseudomonadati</taxon>
        <taxon>Pseudomonadota</taxon>
        <taxon>Gammaproteobacteria</taxon>
        <taxon>Vibrionales</taxon>
        <taxon>Vibrionaceae</taxon>
        <taxon>Vibrio</taxon>
    </lineage>
</organism>
<keyword evidence="1" id="KW-0812">Transmembrane</keyword>
<keyword evidence="1" id="KW-0472">Membrane</keyword>
<gene>
    <name evidence="2" type="ORF">AUQ44_11865</name>
</gene>
<keyword evidence="1" id="KW-1133">Transmembrane helix</keyword>
<dbReference type="EMBL" id="LOMK01000001">
    <property type="protein sequence ID" value="KYN25960.1"/>
    <property type="molecule type" value="Genomic_DNA"/>
</dbReference>
<evidence type="ECO:0000313" key="3">
    <source>
        <dbReference type="Proteomes" id="UP000075349"/>
    </source>
</evidence>
<feature type="transmembrane region" description="Helical" evidence="1">
    <location>
        <begin position="52"/>
        <end position="77"/>
    </location>
</feature>
<accession>A0A151JJL3</accession>